<evidence type="ECO:0000313" key="2">
    <source>
        <dbReference type="Proteomes" id="UP001471651"/>
    </source>
</evidence>
<evidence type="ECO:0000313" key="1">
    <source>
        <dbReference type="EMBL" id="MEP7731416.1"/>
    </source>
</evidence>
<reference evidence="1 2" key="1">
    <citation type="submission" date="2024-05" db="EMBL/GenBank/DDBJ databases">
        <authorList>
            <person name="Busch G.E."/>
            <person name="Sharma I."/>
        </authorList>
    </citation>
    <scope>NUCLEOTIDE SEQUENCE [LARGE SCALE GENOMIC DNA]</scope>
    <source>
        <strain evidence="1 2">23GB23</strain>
    </source>
</reference>
<dbReference type="Proteomes" id="UP001471651">
    <property type="component" value="Unassembled WGS sequence"/>
</dbReference>
<proteinExistence type="predicted"/>
<comment type="caution">
    <text evidence="1">The sequence shown here is derived from an EMBL/GenBank/DDBJ whole genome shotgun (WGS) entry which is preliminary data.</text>
</comment>
<accession>A0ABV0L4T4</accession>
<evidence type="ECO:0008006" key="3">
    <source>
        <dbReference type="Google" id="ProtNLM"/>
    </source>
</evidence>
<keyword evidence="2" id="KW-1185">Reference proteome</keyword>
<sequence>MSLNLSQLREYVVLPTLSNLGMYSEAAEQLVMGTITQESRGTHLKQLGSGPALGLIQMEPATHADLWRNFIKYKRSLNDDLRALLSGEADSVFEVSGIPDPLELISNIKYAVAMCRVHYWRRPQAMPEANNIKALGEYWKDHYNTIHGAGTVEEFINHFPYELYGIDKEQYL</sequence>
<gene>
    <name evidence="1" type="ORF">ABKW32_18370</name>
</gene>
<protein>
    <recommendedName>
        <fullName evidence="3">Transglycosylase SLT domain-containing protein</fullName>
    </recommendedName>
</protein>
<name>A0ABV0L4T4_9GAMM</name>
<dbReference type="RefSeq" id="WP_348577937.1">
    <property type="nucleotide sequence ID" value="NZ_JBDYKN010000029.1"/>
</dbReference>
<dbReference type="EMBL" id="JBDYKN010000029">
    <property type="protein sequence ID" value="MEP7731416.1"/>
    <property type="molecule type" value="Genomic_DNA"/>
</dbReference>
<organism evidence="1 2">
    <name type="scientific">Marinomonas primoryensis</name>
    <dbReference type="NCBI Taxonomy" id="178399"/>
    <lineage>
        <taxon>Bacteria</taxon>
        <taxon>Pseudomonadati</taxon>
        <taxon>Pseudomonadota</taxon>
        <taxon>Gammaproteobacteria</taxon>
        <taxon>Oceanospirillales</taxon>
        <taxon>Oceanospirillaceae</taxon>
        <taxon>Marinomonas</taxon>
    </lineage>
</organism>